<organism evidence="3 4">
    <name type="scientific">Flavobacterium okayamense</name>
    <dbReference type="NCBI Taxonomy" id="2830782"/>
    <lineage>
        <taxon>Bacteria</taxon>
        <taxon>Pseudomonadati</taxon>
        <taxon>Bacteroidota</taxon>
        <taxon>Flavobacteriia</taxon>
        <taxon>Flavobacteriales</taxon>
        <taxon>Flavobacteriaceae</taxon>
        <taxon>Flavobacterium</taxon>
    </lineage>
</organism>
<evidence type="ECO:0000259" key="1">
    <source>
        <dbReference type="Pfam" id="PF13598"/>
    </source>
</evidence>
<evidence type="ECO:0000313" key="3">
    <source>
        <dbReference type="EMBL" id="BCY28462.1"/>
    </source>
</evidence>
<dbReference type="Pfam" id="PF13598">
    <property type="entry name" value="DUF4139"/>
    <property type="match status" value="1"/>
</dbReference>
<feature type="domain" description="DUF4140" evidence="2">
    <location>
        <begin position="32"/>
        <end position="128"/>
    </location>
</feature>
<dbReference type="PANTHER" id="PTHR31005">
    <property type="entry name" value="DUF4139 DOMAIN-CONTAINING PROTEIN"/>
    <property type="match status" value="1"/>
</dbReference>
<feature type="domain" description="DUF4139" evidence="1">
    <location>
        <begin position="216"/>
        <end position="610"/>
    </location>
</feature>
<sequence>MNILKFLPIFIFSISIAQIKTKTVESKIEKIIVFTEGAQVSRKATANFEKGKTELVFQGISPFLDKESLKVKGKGDFTILSVINQSNFLLSQEKRDEVQKIEKKKRDFLAQKSLENNVLKILNNEETILSKNQEIGGNNNGLKTVDLKDAVNFHRERLISLVKERTIAEDKIVKIDSVINTLDLQLKALNNSLENATSEIIVTISSSKFISNAEFNIDYYVSKAGWFANYDLRVKDINSPVDLQFRANVFQQTGENWKDVAMSISNGNPTENSIAPELSPWYLKYGYQALATNNYYNQESGIKTYGPLVGNKVTGIVSDELGPIAGANVVVKGTTIGTTTDFDGQYSLSVPKNAILEISYVGSKKEVYVNSNRIDVVLESAKLEEVVVVAYSAKRKKRNKGEGDSIELETEINYQPTTVTYDIKNPFTVMSDGKIYTAEIINYEIPATYEYLSVPKIDPSAYLTAKITDWQELNLSSGEMNLYFEDAYLGKSLLDLNSATDTLSVSLGKDKGIYVGRKKLKEFSSKKFLSNAKREARAFETIVKNNKPYPIEIKILDQLPISTNKEIVIEDEEYSGGKLEEKTKIITWDLKLDSKESRNLQTKYIVKYPKGKYIHLE</sequence>
<evidence type="ECO:0000313" key="4">
    <source>
        <dbReference type="Proteomes" id="UP000825258"/>
    </source>
</evidence>
<dbReference type="Pfam" id="PF13600">
    <property type="entry name" value="DUF4140"/>
    <property type="match status" value="1"/>
</dbReference>
<accession>A0ABM7S4P3</accession>
<dbReference type="InterPro" id="IPR025554">
    <property type="entry name" value="DUF4140"/>
</dbReference>
<dbReference type="PANTHER" id="PTHR31005:SF8">
    <property type="entry name" value="DUF4139 DOMAIN-CONTAINING PROTEIN"/>
    <property type="match status" value="1"/>
</dbReference>
<keyword evidence="4" id="KW-1185">Reference proteome</keyword>
<dbReference type="Proteomes" id="UP000825258">
    <property type="component" value="Chromosome"/>
</dbReference>
<dbReference type="RefSeq" id="WP_221257591.1">
    <property type="nucleotide sequence ID" value="NZ_AP024749.1"/>
</dbReference>
<dbReference type="InterPro" id="IPR037291">
    <property type="entry name" value="DUF4139"/>
</dbReference>
<dbReference type="NCBIfam" id="TIGR02231">
    <property type="entry name" value="mucoidy inhibitor MuiA family protein"/>
    <property type="match status" value="2"/>
</dbReference>
<dbReference type="SUPFAM" id="SSF49464">
    <property type="entry name" value="Carboxypeptidase regulatory domain-like"/>
    <property type="match status" value="1"/>
</dbReference>
<gene>
    <name evidence="3" type="ORF">KK2020170_13300</name>
</gene>
<protein>
    <submittedName>
        <fullName evidence="3">Membrane protein</fullName>
    </submittedName>
</protein>
<dbReference type="EMBL" id="AP024749">
    <property type="protein sequence ID" value="BCY28462.1"/>
    <property type="molecule type" value="Genomic_DNA"/>
</dbReference>
<dbReference type="Pfam" id="PF13715">
    <property type="entry name" value="CarbopepD_reg_2"/>
    <property type="match status" value="1"/>
</dbReference>
<dbReference type="InterPro" id="IPR008969">
    <property type="entry name" value="CarboxyPept-like_regulatory"/>
</dbReference>
<reference evidence="3 4" key="1">
    <citation type="submission" date="2021-06" db="EMBL/GenBank/DDBJ databases">
        <title>Whole genome sequences of Flavobacterium sp. KK2020170 and assembly.</title>
        <authorList>
            <person name="Kitahara K."/>
            <person name="Miyoshi S."/>
            <person name="Uesaka K."/>
        </authorList>
    </citation>
    <scope>NUCLEOTIDE SEQUENCE [LARGE SCALE GENOMIC DNA]</scope>
    <source>
        <strain evidence="3 4">KK2020170</strain>
    </source>
</reference>
<evidence type="ECO:0000259" key="2">
    <source>
        <dbReference type="Pfam" id="PF13600"/>
    </source>
</evidence>
<name>A0ABM7S4P3_9FLAO</name>
<proteinExistence type="predicted"/>
<dbReference type="Gene3D" id="2.60.40.1120">
    <property type="entry name" value="Carboxypeptidase-like, regulatory domain"/>
    <property type="match status" value="1"/>
</dbReference>
<dbReference type="InterPro" id="IPR011935">
    <property type="entry name" value="CHP02231"/>
</dbReference>